<dbReference type="InterPro" id="IPR003675">
    <property type="entry name" value="Rce1/LyrA-like_dom"/>
</dbReference>
<feature type="domain" description="CAAX prenyl protease 2/Lysostaphin resistance protein A-like" evidence="2">
    <location>
        <begin position="161"/>
        <end position="252"/>
    </location>
</feature>
<feature type="transmembrane region" description="Helical" evidence="1">
    <location>
        <begin position="28"/>
        <end position="48"/>
    </location>
</feature>
<feature type="transmembrane region" description="Helical" evidence="1">
    <location>
        <begin position="162"/>
        <end position="180"/>
    </location>
</feature>
<keyword evidence="1" id="KW-1133">Transmembrane helix</keyword>
<dbReference type="Proteomes" id="UP000664293">
    <property type="component" value="Unassembled WGS sequence"/>
</dbReference>
<feature type="transmembrane region" description="Helical" evidence="1">
    <location>
        <begin position="124"/>
        <end position="142"/>
    </location>
</feature>
<protein>
    <submittedName>
        <fullName evidence="3">CPBP family intramembrane metalloprotease</fullName>
    </submittedName>
</protein>
<evidence type="ECO:0000313" key="3">
    <source>
        <dbReference type="EMBL" id="MBN8429271.1"/>
    </source>
</evidence>
<dbReference type="PANTHER" id="PTHR36435">
    <property type="entry name" value="SLR1288 PROTEIN"/>
    <property type="match status" value="1"/>
</dbReference>
<keyword evidence="4" id="KW-1185">Reference proteome</keyword>
<feature type="transmembrane region" description="Helical" evidence="1">
    <location>
        <begin position="192"/>
        <end position="210"/>
    </location>
</feature>
<accession>A0ABS3E1V2</accession>
<dbReference type="RefSeq" id="WP_206997784.1">
    <property type="nucleotide sequence ID" value="NZ_JAEKJR010000001.1"/>
</dbReference>
<evidence type="ECO:0000256" key="1">
    <source>
        <dbReference type="SAM" id="Phobius"/>
    </source>
</evidence>
<dbReference type="Pfam" id="PF02517">
    <property type="entry name" value="Rce1-like"/>
    <property type="match status" value="1"/>
</dbReference>
<comment type="caution">
    <text evidence="3">The sequence shown here is derived from an EMBL/GenBank/DDBJ whole genome shotgun (WGS) entry which is preliminary data.</text>
</comment>
<organism evidence="3 4">
    <name type="scientific">Microbulbifer salipaludis</name>
    <dbReference type="NCBI Taxonomy" id="187980"/>
    <lineage>
        <taxon>Bacteria</taxon>
        <taxon>Pseudomonadati</taxon>
        <taxon>Pseudomonadota</taxon>
        <taxon>Gammaproteobacteria</taxon>
        <taxon>Cellvibrionales</taxon>
        <taxon>Microbulbiferaceae</taxon>
        <taxon>Microbulbifer</taxon>
    </lineage>
</organism>
<keyword evidence="3" id="KW-0378">Hydrolase</keyword>
<feature type="transmembrane region" description="Helical" evidence="1">
    <location>
        <begin position="216"/>
        <end position="232"/>
    </location>
</feature>
<evidence type="ECO:0000313" key="4">
    <source>
        <dbReference type="Proteomes" id="UP000664293"/>
    </source>
</evidence>
<feature type="transmembrane region" description="Helical" evidence="1">
    <location>
        <begin position="239"/>
        <end position="262"/>
    </location>
</feature>
<keyword evidence="1" id="KW-0812">Transmembrane</keyword>
<gene>
    <name evidence="3" type="ORF">JF535_00265</name>
</gene>
<dbReference type="PANTHER" id="PTHR36435:SF1">
    <property type="entry name" value="CAAX AMINO TERMINAL PROTEASE FAMILY PROTEIN"/>
    <property type="match status" value="1"/>
</dbReference>
<dbReference type="EMBL" id="JAEKJR010000001">
    <property type="protein sequence ID" value="MBN8429271.1"/>
    <property type="molecule type" value="Genomic_DNA"/>
</dbReference>
<sequence>MEHTASSPAGDPSENFTSEQVVPAPWRATGWLVVFALLHFIGVFFYIAGYGGYLGAQLGAQGQVMDPAAIQAQVAAHAATPGAMAGMYLAQFALILPVLLLVSRFKHQSAGQTLAIRAFPTNQILPWIAVLAAFLATQFIVYRLFQIDAGEFLQTLAGSKHLLLALVLVIAAPLLEELVFRGYLFQAWRNTRLGFSGTLLLTSVLFTLLHWGQYNLVQLGFIFAFALILGLAREKSGSVLLPMLLHLCNNLFAAVVVLYLGIL</sequence>
<keyword evidence="1" id="KW-0472">Membrane</keyword>
<name>A0ABS3E1V2_9GAMM</name>
<keyword evidence="3" id="KW-0482">Metalloprotease</keyword>
<proteinExistence type="predicted"/>
<keyword evidence="3" id="KW-0645">Protease</keyword>
<reference evidence="3 4" key="1">
    <citation type="submission" date="2020-12" db="EMBL/GenBank/DDBJ databases">
        <title>Oil enriched cultivation method for isolating marine PHA-producing bacteria.</title>
        <authorList>
            <person name="Zheng W."/>
            <person name="Yu S."/>
            <person name="Huang Y."/>
        </authorList>
    </citation>
    <scope>NUCLEOTIDE SEQUENCE [LARGE SCALE GENOMIC DNA]</scope>
    <source>
        <strain evidence="3 4">SN0-2</strain>
    </source>
</reference>
<dbReference type="GO" id="GO:0008237">
    <property type="term" value="F:metallopeptidase activity"/>
    <property type="evidence" value="ECO:0007669"/>
    <property type="project" value="UniProtKB-KW"/>
</dbReference>
<evidence type="ECO:0000259" key="2">
    <source>
        <dbReference type="Pfam" id="PF02517"/>
    </source>
</evidence>
<feature type="transmembrane region" description="Helical" evidence="1">
    <location>
        <begin position="85"/>
        <end position="103"/>
    </location>
</feature>
<dbReference type="InterPro" id="IPR052710">
    <property type="entry name" value="CAAX_protease"/>
</dbReference>